<dbReference type="EMBL" id="KV878126">
    <property type="protein sequence ID" value="OJI99431.1"/>
    <property type="molecule type" value="Genomic_DNA"/>
</dbReference>
<proteinExistence type="predicted"/>
<accession>A0A1L9PD60</accession>
<name>A0A1L9PD60_ASPVE</name>
<gene>
    <name evidence="1" type="ORF">ASPVEDRAFT_81042</name>
</gene>
<dbReference type="AlphaFoldDB" id="A0A1L9PD60"/>
<dbReference type="GeneID" id="63732478"/>
<protein>
    <submittedName>
        <fullName evidence="1">Uncharacterized protein</fullName>
    </submittedName>
</protein>
<reference evidence="2" key="1">
    <citation type="journal article" date="2017" name="Genome Biol.">
        <title>Comparative genomics reveals high biological diversity and specific adaptations in the industrially and medically important fungal genus Aspergillus.</title>
        <authorList>
            <person name="de Vries R.P."/>
            <person name="Riley R."/>
            <person name="Wiebenga A."/>
            <person name="Aguilar-Osorio G."/>
            <person name="Amillis S."/>
            <person name="Uchima C.A."/>
            <person name="Anderluh G."/>
            <person name="Asadollahi M."/>
            <person name="Askin M."/>
            <person name="Barry K."/>
            <person name="Battaglia E."/>
            <person name="Bayram O."/>
            <person name="Benocci T."/>
            <person name="Braus-Stromeyer S.A."/>
            <person name="Caldana C."/>
            <person name="Canovas D."/>
            <person name="Cerqueira G.C."/>
            <person name="Chen F."/>
            <person name="Chen W."/>
            <person name="Choi C."/>
            <person name="Clum A."/>
            <person name="Dos Santos R.A."/>
            <person name="Damasio A.R."/>
            <person name="Diallinas G."/>
            <person name="Emri T."/>
            <person name="Fekete E."/>
            <person name="Flipphi M."/>
            <person name="Freyberg S."/>
            <person name="Gallo A."/>
            <person name="Gournas C."/>
            <person name="Habgood R."/>
            <person name="Hainaut M."/>
            <person name="Harispe M.L."/>
            <person name="Henrissat B."/>
            <person name="Hilden K.S."/>
            <person name="Hope R."/>
            <person name="Hossain A."/>
            <person name="Karabika E."/>
            <person name="Karaffa L."/>
            <person name="Karanyi Z."/>
            <person name="Krasevec N."/>
            <person name="Kuo A."/>
            <person name="Kusch H."/>
            <person name="LaButti K."/>
            <person name="Lagendijk E.L."/>
            <person name="Lapidus A."/>
            <person name="Levasseur A."/>
            <person name="Lindquist E."/>
            <person name="Lipzen A."/>
            <person name="Logrieco A.F."/>
            <person name="MacCabe A."/>
            <person name="Maekelae M.R."/>
            <person name="Malavazi I."/>
            <person name="Melin P."/>
            <person name="Meyer V."/>
            <person name="Mielnichuk N."/>
            <person name="Miskei M."/>
            <person name="Molnar A.P."/>
            <person name="Mule G."/>
            <person name="Ngan C.Y."/>
            <person name="Orejas M."/>
            <person name="Orosz E."/>
            <person name="Ouedraogo J.P."/>
            <person name="Overkamp K.M."/>
            <person name="Park H.-S."/>
            <person name="Perrone G."/>
            <person name="Piumi F."/>
            <person name="Punt P.J."/>
            <person name="Ram A.F."/>
            <person name="Ramon A."/>
            <person name="Rauscher S."/>
            <person name="Record E."/>
            <person name="Riano-Pachon D.M."/>
            <person name="Robert V."/>
            <person name="Roehrig J."/>
            <person name="Ruller R."/>
            <person name="Salamov A."/>
            <person name="Salih N.S."/>
            <person name="Samson R.A."/>
            <person name="Sandor E."/>
            <person name="Sanguinetti M."/>
            <person name="Schuetze T."/>
            <person name="Sepcic K."/>
            <person name="Shelest E."/>
            <person name="Sherlock G."/>
            <person name="Sophianopoulou V."/>
            <person name="Squina F.M."/>
            <person name="Sun H."/>
            <person name="Susca A."/>
            <person name="Todd R.B."/>
            <person name="Tsang A."/>
            <person name="Unkles S.E."/>
            <person name="van de Wiele N."/>
            <person name="van Rossen-Uffink D."/>
            <person name="Oliveira J.V."/>
            <person name="Vesth T.C."/>
            <person name="Visser J."/>
            <person name="Yu J.-H."/>
            <person name="Zhou M."/>
            <person name="Andersen M.R."/>
            <person name="Archer D.B."/>
            <person name="Baker S.E."/>
            <person name="Benoit I."/>
            <person name="Brakhage A.A."/>
            <person name="Braus G.H."/>
            <person name="Fischer R."/>
            <person name="Frisvad J.C."/>
            <person name="Goldman G.H."/>
            <person name="Houbraken J."/>
            <person name="Oakley B."/>
            <person name="Pocsi I."/>
            <person name="Scazzocchio C."/>
            <person name="Seiboth B."/>
            <person name="vanKuyk P.A."/>
            <person name="Wortman J."/>
            <person name="Dyer P.S."/>
            <person name="Grigoriev I.V."/>
        </authorList>
    </citation>
    <scope>NUCLEOTIDE SEQUENCE [LARGE SCALE GENOMIC DNA]</scope>
    <source>
        <strain evidence="2">CBS 583.65</strain>
    </source>
</reference>
<keyword evidence="2" id="KW-1185">Reference proteome</keyword>
<evidence type="ECO:0000313" key="2">
    <source>
        <dbReference type="Proteomes" id="UP000184073"/>
    </source>
</evidence>
<dbReference type="RefSeq" id="XP_040665194.1">
    <property type="nucleotide sequence ID" value="XM_040816967.1"/>
</dbReference>
<evidence type="ECO:0000313" key="1">
    <source>
        <dbReference type="EMBL" id="OJI99431.1"/>
    </source>
</evidence>
<organism evidence="1 2">
    <name type="scientific">Aspergillus versicolor CBS 583.65</name>
    <dbReference type="NCBI Taxonomy" id="1036611"/>
    <lineage>
        <taxon>Eukaryota</taxon>
        <taxon>Fungi</taxon>
        <taxon>Dikarya</taxon>
        <taxon>Ascomycota</taxon>
        <taxon>Pezizomycotina</taxon>
        <taxon>Eurotiomycetes</taxon>
        <taxon>Eurotiomycetidae</taxon>
        <taxon>Eurotiales</taxon>
        <taxon>Aspergillaceae</taxon>
        <taxon>Aspergillus</taxon>
        <taxon>Aspergillus subgen. Nidulantes</taxon>
    </lineage>
</organism>
<dbReference type="VEuPathDB" id="FungiDB:ASPVEDRAFT_81042"/>
<dbReference type="Proteomes" id="UP000184073">
    <property type="component" value="Unassembled WGS sequence"/>
</dbReference>
<dbReference type="OrthoDB" id="2131701at2759"/>
<sequence length="61" mass="6515">MSDYTGPGIYILESVATNTVVNLTGSYKADGTEIIGSSPALPTRDDRLPTPVMMRDNVVLT</sequence>